<dbReference type="PRINTS" id="PR00081">
    <property type="entry name" value="GDHRDH"/>
</dbReference>
<dbReference type="NCBIfam" id="NF004824">
    <property type="entry name" value="PRK06180.1"/>
    <property type="match status" value="1"/>
</dbReference>
<dbReference type="PANTHER" id="PTHR43976:SF16">
    <property type="entry name" value="SHORT-CHAIN DEHYDROGENASE_REDUCTASE FAMILY PROTEIN"/>
    <property type="match status" value="1"/>
</dbReference>
<dbReference type="InterPro" id="IPR051911">
    <property type="entry name" value="SDR_oxidoreductase"/>
</dbReference>
<dbReference type="KEGG" id="spap:H3Z74_04995"/>
<dbReference type="PRINTS" id="PR00080">
    <property type="entry name" value="SDRFAMILY"/>
</dbReference>
<dbReference type="PROSITE" id="PS00061">
    <property type="entry name" value="ADH_SHORT"/>
    <property type="match status" value="1"/>
</dbReference>
<dbReference type="PANTHER" id="PTHR43976">
    <property type="entry name" value="SHORT CHAIN DEHYDROGENASE"/>
    <property type="match status" value="1"/>
</dbReference>
<evidence type="ECO:0000313" key="6">
    <source>
        <dbReference type="Proteomes" id="UP000516148"/>
    </source>
</evidence>
<dbReference type="Proteomes" id="UP000516148">
    <property type="component" value="Chromosome"/>
</dbReference>
<dbReference type="GO" id="GO:0016491">
    <property type="term" value="F:oxidoreductase activity"/>
    <property type="evidence" value="ECO:0007669"/>
    <property type="project" value="UniProtKB-KW"/>
</dbReference>
<dbReference type="EMBL" id="CP061038">
    <property type="protein sequence ID" value="QNQ10567.1"/>
    <property type="molecule type" value="Genomic_DNA"/>
</dbReference>
<evidence type="ECO:0000313" key="5">
    <source>
        <dbReference type="EMBL" id="QNQ10567.1"/>
    </source>
</evidence>
<evidence type="ECO:0000259" key="4">
    <source>
        <dbReference type="SMART" id="SM00822"/>
    </source>
</evidence>
<dbReference type="SMART" id="SM00822">
    <property type="entry name" value="PKS_KR"/>
    <property type="match status" value="1"/>
</dbReference>
<keyword evidence="6" id="KW-1185">Reference proteome</keyword>
<dbReference type="SUPFAM" id="SSF51735">
    <property type="entry name" value="NAD(P)-binding Rossmann-fold domains"/>
    <property type="match status" value="1"/>
</dbReference>
<evidence type="ECO:0000256" key="2">
    <source>
        <dbReference type="ARBA" id="ARBA00023002"/>
    </source>
</evidence>
<proteinExistence type="inferred from homology"/>
<evidence type="ECO:0000256" key="3">
    <source>
        <dbReference type="RuleBase" id="RU000363"/>
    </source>
</evidence>
<organism evidence="5 6">
    <name type="scientific">Sphingomonas alpina</name>
    <dbReference type="NCBI Taxonomy" id="653931"/>
    <lineage>
        <taxon>Bacteria</taxon>
        <taxon>Pseudomonadati</taxon>
        <taxon>Pseudomonadota</taxon>
        <taxon>Alphaproteobacteria</taxon>
        <taxon>Sphingomonadales</taxon>
        <taxon>Sphingomonadaceae</taxon>
        <taxon>Sphingomonas</taxon>
    </lineage>
</organism>
<name>A0A7H0LLL4_9SPHN</name>
<reference evidence="5 6" key="1">
    <citation type="submission" date="2020-09" db="EMBL/GenBank/DDBJ databases">
        <title>Sphingomonas sp., a new species isolated from pork steak.</title>
        <authorList>
            <person name="Heidler von Heilborn D."/>
        </authorList>
    </citation>
    <scope>NUCLEOTIDE SEQUENCE [LARGE SCALE GENOMIC DNA]</scope>
    <source>
        <strain evidence="6">S8-3T</strain>
    </source>
</reference>
<dbReference type="InterPro" id="IPR020904">
    <property type="entry name" value="Sc_DH/Rdtase_CS"/>
</dbReference>
<dbReference type="CDD" id="cd05374">
    <property type="entry name" value="17beta-HSD-like_SDR_c"/>
    <property type="match status" value="1"/>
</dbReference>
<dbReference type="InterPro" id="IPR002347">
    <property type="entry name" value="SDR_fam"/>
</dbReference>
<gene>
    <name evidence="5" type="ORF">H3Z74_04995</name>
</gene>
<dbReference type="Pfam" id="PF00106">
    <property type="entry name" value="adh_short"/>
    <property type="match status" value="1"/>
</dbReference>
<dbReference type="AlphaFoldDB" id="A0A7H0LLL4"/>
<keyword evidence="2" id="KW-0560">Oxidoreductase</keyword>
<dbReference type="RefSeq" id="WP_187762859.1">
    <property type="nucleotide sequence ID" value="NZ_CP061038.1"/>
</dbReference>
<feature type="domain" description="Ketoreductase" evidence="4">
    <location>
        <begin position="3"/>
        <end position="184"/>
    </location>
</feature>
<evidence type="ECO:0000256" key="1">
    <source>
        <dbReference type="ARBA" id="ARBA00006484"/>
    </source>
</evidence>
<accession>A0A7H0LLL4</accession>
<sequence length="277" mass="29214">MTRTWLVTGSSRGFGRALCEAILDAGDNLLATARDPAQLARLGDGRPGRLATARLDVTSEDDAAAAVAAAIAEFGTLDVLVNNAGYGDVGSVEDTSINSFRRQIATNLFGTIIMTKAVIPHMRQRRSGHIVQFSSVGGRVGAPGRAPYSAAKWGVEGFSEVLAQEMRLVGVRVTIVEPGGFRTDFAGASTTLDAGRAEYDAVVGNAARMQAAYHGRQPGDPHRGAKAILEIVAAEASPLRLPLGSDAVAAIERSDEARLDELNRWRALSISTDFPQG</sequence>
<dbReference type="InterPro" id="IPR057326">
    <property type="entry name" value="KR_dom"/>
</dbReference>
<dbReference type="InterPro" id="IPR036291">
    <property type="entry name" value="NAD(P)-bd_dom_sf"/>
</dbReference>
<comment type="similarity">
    <text evidence="1 3">Belongs to the short-chain dehydrogenases/reductases (SDR) family.</text>
</comment>
<dbReference type="Gene3D" id="3.40.50.720">
    <property type="entry name" value="NAD(P)-binding Rossmann-like Domain"/>
    <property type="match status" value="1"/>
</dbReference>
<protein>
    <submittedName>
        <fullName evidence="5">SDR family NAD(P)-dependent oxidoreductase</fullName>
    </submittedName>
</protein>